<dbReference type="Gene3D" id="1.10.510.10">
    <property type="entry name" value="Transferase(Phosphotransferase) domain 1"/>
    <property type="match status" value="1"/>
</dbReference>
<feature type="region of interest" description="Disordered" evidence="17">
    <location>
        <begin position="1199"/>
        <end position="1249"/>
    </location>
</feature>
<feature type="chain" id="PRO_5047083201" description="Receptor protein-tyrosine kinase" evidence="19">
    <location>
        <begin position="26"/>
        <end position="1249"/>
    </location>
</feature>
<name>A0ABM1EYG1_PRICU</name>
<evidence type="ECO:0000256" key="4">
    <source>
        <dbReference type="ARBA" id="ARBA00022679"/>
    </source>
</evidence>
<keyword evidence="4 15" id="KW-0808">Transferase</keyword>
<proteinExistence type="inferred from homology"/>
<dbReference type="SUPFAM" id="SSF57184">
    <property type="entry name" value="Growth factor receptor domain"/>
    <property type="match status" value="2"/>
</dbReference>
<evidence type="ECO:0000256" key="5">
    <source>
        <dbReference type="ARBA" id="ARBA00022692"/>
    </source>
</evidence>
<evidence type="ECO:0000259" key="20">
    <source>
        <dbReference type="PROSITE" id="PS50011"/>
    </source>
</evidence>
<evidence type="ECO:0000256" key="19">
    <source>
        <dbReference type="SAM" id="SignalP"/>
    </source>
</evidence>
<dbReference type="InterPro" id="IPR011009">
    <property type="entry name" value="Kinase-like_dom_sf"/>
</dbReference>
<gene>
    <name evidence="22" type="primary">LOC106817099</name>
</gene>
<feature type="binding site" evidence="16">
    <location>
        <position position="886"/>
    </location>
    <ligand>
        <name>ATP</name>
        <dbReference type="ChEBI" id="CHEBI:30616"/>
    </ligand>
</feature>
<dbReference type="PANTHER" id="PTHR24416">
    <property type="entry name" value="TYROSINE-PROTEIN KINASE RECEPTOR"/>
    <property type="match status" value="1"/>
</dbReference>
<evidence type="ECO:0000256" key="12">
    <source>
        <dbReference type="ARBA" id="ARBA00023170"/>
    </source>
</evidence>
<dbReference type="PROSITE" id="PS00107">
    <property type="entry name" value="PROTEIN_KINASE_ATP"/>
    <property type="match status" value="1"/>
</dbReference>
<dbReference type="PIRSF" id="PIRSF000619">
    <property type="entry name" value="TyrPK_EGF-R"/>
    <property type="match status" value="1"/>
</dbReference>
<dbReference type="InterPro" id="IPR016245">
    <property type="entry name" value="Tyr_kinase_EGF/ERB/XmrK_rcpt"/>
</dbReference>
<keyword evidence="21" id="KW-1185">Reference proteome</keyword>
<keyword evidence="19" id="KW-0732">Signal</keyword>
<feature type="transmembrane region" description="Helical" evidence="18">
    <location>
        <begin position="915"/>
        <end position="943"/>
    </location>
</feature>
<dbReference type="EC" id="2.7.10.1" evidence="2 15"/>
<dbReference type="InterPro" id="IPR006212">
    <property type="entry name" value="Furin_repeat"/>
</dbReference>
<evidence type="ECO:0000256" key="16">
    <source>
        <dbReference type="PROSITE-ProRule" id="PRU10141"/>
    </source>
</evidence>
<evidence type="ECO:0000313" key="21">
    <source>
        <dbReference type="Proteomes" id="UP000695022"/>
    </source>
</evidence>
<dbReference type="InterPro" id="IPR000719">
    <property type="entry name" value="Prot_kinase_dom"/>
</dbReference>
<evidence type="ECO:0000256" key="9">
    <source>
        <dbReference type="ARBA" id="ARBA00022989"/>
    </source>
</evidence>
<dbReference type="Proteomes" id="UP000695022">
    <property type="component" value="Unplaced"/>
</dbReference>
<evidence type="ECO:0000256" key="8">
    <source>
        <dbReference type="ARBA" id="ARBA00022840"/>
    </source>
</evidence>
<reference evidence="22" key="1">
    <citation type="submission" date="2025-08" db="UniProtKB">
        <authorList>
            <consortium name="RefSeq"/>
        </authorList>
    </citation>
    <scope>IDENTIFICATION</scope>
</reference>
<evidence type="ECO:0000256" key="2">
    <source>
        <dbReference type="ARBA" id="ARBA00011902"/>
    </source>
</evidence>
<evidence type="ECO:0000256" key="15">
    <source>
        <dbReference type="PIRNR" id="PIRNR000619"/>
    </source>
</evidence>
<evidence type="ECO:0000256" key="17">
    <source>
        <dbReference type="SAM" id="MobiDB-lite"/>
    </source>
</evidence>
<dbReference type="InterPro" id="IPR050122">
    <property type="entry name" value="RTK"/>
</dbReference>
<comment type="catalytic activity">
    <reaction evidence="14">
        <text>L-tyrosyl-[protein] + ATP = O-phospho-L-tyrosyl-[protein] + ADP + H(+)</text>
        <dbReference type="Rhea" id="RHEA:10596"/>
        <dbReference type="Rhea" id="RHEA-COMP:10136"/>
        <dbReference type="Rhea" id="RHEA-COMP:20101"/>
        <dbReference type="ChEBI" id="CHEBI:15378"/>
        <dbReference type="ChEBI" id="CHEBI:30616"/>
        <dbReference type="ChEBI" id="CHEBI:46858"/>
        <dbReference type="ChEBI" id="CHEBI:61978"/>
        <dbReference type="ChEBI" id="CHEBI:456216"/>
        <dbReference type="EC" id="2.7.10.1"/>
    </reaction>
</comment>
<keyword evidence="9 18" id="KW-1133">Transmembrane helix</keyword>
<feature type="signal peptide" evidence="19">
    <location>
        <begin position="1"/>
        <end position="25"/>
    </location>
</feature>
<dbReference type="RefSeq" id="XP_014677232.1">
    <property type="nucleotide sequence ID" value="XM_014821746.1"/>
</dbReference>
<feature type="transmembrane region" description="Helical" evidence="18">
    <location>
        <begin position="782"/>
        <end position="805"/>
    </location>
</feature>
<evidence type="ECO:0000256" key="11">
    <source>
        <dbReference type="ARBA" id="ARBA00023137"/>
    </source>
</evidence>
<dbReference type="Pfam" id="PF01030">
    <property type="entry name" value="Recep_L_domain"/>
    <property type="match status" value="2"/>
</dbReference>
<evidence type="ECO:0000256" key="18">
    <source>
        <dbReference type="SAM" id="Phobius"/>
    </source>
</evidence>
<dbReference type="PANTHER" id="PTHR24416:SF566">
    <property type="entry name" value="EPIDERMAL GROWTH FACTOR RECEPTOR"/>
    <property type="match status" value="1"/>
</dbReference>
<feature type="compositionally biased region" description="Basic and acidic residues" evidence="17">
    <location>
        <begin position="1223"/>
        <end position="1232"/>
    </location>
</feature>
<dbReference type="InterPro" id="IPR032778">
    <property type="entry name" value="GF_recep_IV"/>
</dbReference>
<dbReference type="CDD" id="cd00064">
    <property type="entry name" value="FU"/>
    <property type="match status" value="3"/>
</dbReference>
<organism evidence="21 22">
    <name type="scientific">Priapulus caudatus</name>
    <name type="common">Priapulid worm</name>
    <dbReference type="NCBI Taxonomy" id="37621"/>
    <lineage>
        <taxon>Eukaryota</taxon>
        <taxon>Metazoa</taxon>
        <taxon>Ecdysozoa</taxon>
        <taxon>Scalidophora</taxon>
        <taxon>Priapulida</taxon>
        <taxon>Priapulimorpha</taxon>
        <taxon>Priapulimorphida</taxon>
        <taxon>Priapulidae</taxon>
        <taxon>Priapulus</taxon>
    </lineage>
</organism>
<keyword evidence="12 15" id="KW-0675">Receptor</keyword>
<keyword evidence="13" id="KW-0325">Glycoprotein</keyword>
<dbReference type="InterPro" id="IPR036941">
    <property type="entry name" value="Rcpt_L-dom_sf"/>
</dbReference>
<dbReference type="SUPFAM" id="SSF56112">
    <property type="entry name" value="Protein kinase-like (PK-like)"/>
    <property type="match status" value="1"/>
</dbReference>
<comment type="subcellular location">
    <subcellularLocation>
        <location evidence="1">Membrane</location>
        <topology evidence="1">Single-pass type I membrane protein</topology>
    </subcellularLocation>
</comment>
<evidence type="ECO:0000256" key="6">
    <source>
        <dbReference type="ARBA" id="ARBA00022741"/>
    </source>
</evidence>
<dbReference type="SUPFAM" id="SSF52058">
    <property type="entry name" value="L domain-like"/>
    <property type="match status" value="2"/>
</dbReference>
<dbReference type="Pfam" id="PF00757">
    <property type="entry name" value="Furin-like"/>
    <property type="match status" value="1"/>
</dbReference>
<dbReference type="InterPro" id="IPR001245">
    <property type="entry name" value="Ser-Thr/Tyr_kinase_cat_dom"/>
</dbReference>
<dbReference type="Pfam" id="PF14843">
    <property type="entry name" value="GF_recep_IV"/>
    <property type="match status" value="1"/>
</dbReference>
<dbReference type="InterPro" id="IPR006211">
    <property type="entry name" value="Furin-like_Cys-rich_dom"/>
</dbReference>
<dbReference type="Pfam" id="PF07714">
    <property type="entry name" value="PK_Tyr_Ser-Thr"/>
    <property type="match status" value="1"/>
</dbReference>
<dbReference type="InterPro" id="IPR000494">
    <property type="entry name" value="Rcpt_L-dom"/>
</dbReference>
<feature type="compositionally biased region" description="Low complexity" evidence="17">
    <location>
        <begin position="1199"/>
        <end position="1215"/>
    </location>
</feature>
<keyword evidence="10 15" id="KW-0472">Membrane</keyword>
<evidence type="ECO:0000256" key="14">
    <source>
        <dbReference type="ARBA" id="ARBA00051243"/>
    </source>
</evidence>
<keyword evidence="8 15" id="KW-0067">ATP-binding</keyword>
<dbReference type="InterPro" id="IPR008266">
    <property type="entry name" value="Tyr_kinase_AS"/>
</dbReference>
<keyword evidence="5 18" id="KW-0812">Transmembrane</keyword>
<keyword evidence="11 15" id="KW-0829">Tyrosine-protein kinase</keyword>
<keyword evidence="6 15" id="KW-0547">Nucleotide-binding</keyword>
<dbReference type="PROSITE" id="PS50011">
    <property type="entry name" value="PROTEIN_KINASE_DOM"/>
    <property type="match status" value="1"/>
</dbReference>
<dbReference type="Gene3D" id="3.80.20.20">
    <property type="entry name" value="Receptor L-domain"/>
    <property type="match status" value="2"/>
</dbReference>
<keyword evidence="3" id="KW-0597">Phosphoprotein</keyword>
<dbReference type="InterPro" id="IPR017441">
    <property type="entry name" value="Protein_kinase_ATP_BS"/>
</dbReference>
<evidence type="ECO:0000313" key="22">
    <source>
        <dbReference type="RefSeq" id="XP_014677232.1"/>
    </source>
</evidence>
<dbReference type="Gene3D" id="2.10.220.10">
    <property type="entry name" value="Hormone Receptor, Insulin-like Growth Factor Receptor 1, Chain A, domain 2"/>
    <property type="match status" value="2"/>
</dbReference>
<protein>
    <recommendedName>
        <fullName evidence="2 15">Receptor protein-tyrosine kinase</fullName>
        <ecNumber evidence="2 15">2.7.10.1</ecNumber>
    </recommendedName>
</protein>
<sequence>MSGVSGCVTLWLLWITALLSLTVLAEEWEPTFTRLPNEQVCPGTNLKLTRKSSDDEHYRSLRKQFENCTFINGNLEITFIEDPSRDLSFLQHIREVTGYVLIAFVYTERIPLHNLQVIRGQSLYGHPDQGDEEEKYSLYVALNYDKANFNNKHEVGLKSIGFEKLGEILTGDVSFIDNPYLCYIDTIEWKDIVAGSVTMINNSVHQSCPACHPDCELRCWGPERNDCQTLTKTTCAEQCSRGRCFGPDPHDCCHQSCAVGCRGPLDTDCFACKMFNNSGTCVDKCPSLESYDLSEFQLKDNPDGKYTFGSTCVNECPSHLLKQKSHGACVRQCSEGYRADDNNFCVACVGPCPKACDGGTVNSMNIASFEGCTIIKGNINILDSAFVEYTEFIQNASYPAGTMIVTVPPLHPRQLLAFQAVREITGYLNIQGSHVDLRNLSAFSNLEHIKGRELYGDKIALNIQTIEHLESLDLKKLRSVQNGGIFINGNTKLCYVGTVNFSLLIGDTSKQELSIKNNKPTAQCMLDGRMCHPECSSDGCWGSEDDACLKCAHYKLEPEGLCMHSCDVRTGLYNSSETICSYCHPECSGTCSGPGADKCEQCKNVKDGPYCLDECPLVKYLNSTSGVCMPCADCKLGCTGPETWLGEGGCNACHLAIETTGRETEWECLPRAMSHSCPAGTYYTLVRYDRHLLLQDDNTEMTGDGGSISKFIACRGPTSLDCLSCRNMKVYLDEEESQEAEEGEGIARFSCTAGVSPDRPYETRRPEEGNVCSARRSTGPSVPIIVGSVLGIILVIGIILVCFVLPVSQESAQSEEATMKMTIRMTASTSVPLTPTNATPNMSRLQIIKEADLRKGGILGYGAFGTVYQGVWIPERDTVKIPVAIKVLREGTSADSNKEMIEEAQVMASVEHPNLVRLLGICLAAQMTLVTPLIPLGCLLVYVRSNKDKIGSRPLLNWCMQIAKGMQYLEERRLVHRDLAARNVLVQSPGLVKITDFGLAKLLDINEDEYKAAGGKVYYADVTPAVKNAKERPQFKPVPVAVENPEYMDSATNQEEAERLRATGGSTSSEASAADHAYYNDFDSMQKRDRRLIKPLTKNETSVPCHDPVFRVTSDARRWMLDSESRPSFKELGADFAKMARDPARYLVVQGDDLMRLPSFTPQDNHEFMRGLSVMEDGATGGGQRRLVDAEEYLQPTPAAAIAAATMPPEQQSPPAASPPTSPEHEPFESPSKKKLLATYEEEGRERAE</sequence>
<evidence type="ECO:0000256" key="3">
    <source>
        <dbReference type="ARBA" id="ARBA00022553"/>
    </source>
</evidence>
<evidence type="ECO:0000256" key="10">
    <source>
        <dbReference type="ARBA" id="ARBA00023136"/>
    </source>
</evidence>
<evidence type="ECO:0000256" key="7">
    <source>
        <dbReference type="ARBA" id="ARBA00022777"/>
    </source>
</evidence>
<feature type="compositionally biased region" description="Low complexity" evidence="17">
    <location>
        <begin position="1062"/>
        <end position="1072"/>
    </location>
</feature>
<dbReference type="PROSITE" id="PS00109">
    <property type="entry name" value="PROTEIN_KINASE_TYR"/>
    <property type="match status" value="1"/>
</dbReference>
<dbReference type="SMART" id="SM00219">
    <property type="entry name" value="TyrKc"/>
    <property type="match status" value="1"/>
</dbReference>
<evidence type="ECO:0000256" key="1">
    <source>
        <dbReference type="ARBA" id="ARBA00004479"/>
    </source>
</evidence>
<accession>A0ABM1EYG1</accession>
<keyword evidence="7 15" id="KW-0418">Kinase</keyword>
<dbReference type="InterPro" id="IPR009030">
    <property type="entry name" value="Growth_fac_rcpt_cys_sf"/>
</dbReference>
<feature type="region of interest" description="Disordered" evidence="17">
    <location>
        <begin position="1052"/>
        <end position="1072"/>
    </location>
</feature>
<comment type="similarity">
    <text evidence="15">Belongs to the protein kinase superfamily. Tyr protein kinase family. EGF receptor subfamily.</text>
</comment>
<dbReference type="SMART" id="SM00261">
    <property type="entry name" value="FU"/>
    <property type="match status" value="5"/>
</dbReference>
<dbReference type="InterPro" id="IPR020635">
    <property type="entry name" value="Tyr_kinase_cat_dom"/>
</dbReference>
<dbReference type="GeneID" id="106817099"/>
<dbReference type="Gene3D" id="3.30.200.20">
    <property type="entry name" value="Phosphorylase Kinase, domain 1"/>
    <property type="match status" value="1"/>
</dbReference>
<evidence type="ECO:0000256" key="13">
    <source>
        <dbReference type="ARBA" id="ARBA00023180"/>
    </source>
</evidence>
<feature type="domain" description="Protein kinase" evidence="20">
    <location>
        <begin position="853"/>
        <end position="1147"/>
    </location>
</feature>